<dbReference type="SUPFAM" id="SSF51905">
    <property type="entry name" value="FAD/NAD(P)-binding domain"/>
    <property type="match status" value="2"/>
</dbReference>
<dbReference type="Pfam" id="PF13738">
    <property type="entry name" value="Pyr_redox_3"/>
    <property type="match status" value="1"/>
</dbReference>
<name>A0A450UG02_9GAMM</name>
<dbReference type="EMBL" id="CAADFF010000026">
    <property type="protein sequence ID" value="VFJ91475.1"/>
    <property type="molecule type" value="Genomic_DNA"/>
</dbReference>
<dbReference type="GO" id="GO:0050660">
    <property type="term" value="F:flavin adenine dinucleotide binding"/>
    <property type="evidence" value="ECO:0007669"/>
    <property type="project" value="TreeGrafter"/>
</dbReference>
<dbReference type="PANTHER" id="PTHR43539">
    <property type="entry name" value="FLAVIN-BINDING MONOOXYGENASE-LIKE PROTEIN (AFU_ORTHOLOGUE AFUA_4G09220)"/>
    <property type="match status" value="1"/>
</dbReference>
<evidence type="ECO:0000256" key="1">
    <source>
        <dbReference type="ARBA" id="ARBA00023002"/>
    </source>
</evidence>
<organism evidence="2">
    <name type="scientific">Candidatus Kentrum sp. LFY</name>
    <dbReference type="NCBI Taxonomy" id="2126342"/>
    <lineage>
        <taxon>Bacteria</taxon>
        <taxon>Pseudomonadati</taxon>
        <taxon>Pseudomonadota</taxon>
        <taxon>Gammaproteobacteria</taxon>
        <taxon>Candidatus Kentrum</taxon>
    </lineage>
</organism>
<evidence type="ECO:0000313" key="2">
    <source>
        <dbReference type="EMBL" id="VFJ91475.1"/>
    </source>
</evidence>
<dbReference type="InterPro" id="IPR036188">
    <property type="entry name" value="FAD/NAD-bd_sf"/>
</dbReference>
<dbReference type="PANTHER" id="PTHR43539:SF78">
    <property type="entry name" value="FLAVIN-CONTAINING MONOOXYGENASE"/>
    <property type="match status" value="1"/>
</dbReference>
<dbReference type="AlphaFoldDB" id="A0A450UG02"/>
<protein>
    <submittedName>
        <fullName evidence="2">Putative flavoprotein involved in K+ transport</fullName>
    </submittedName>
</protein>
<sequence length="352" mass="38969">MELLDCIVIGGGQSGLYTAKCLAEKNLEYLLLERNRVGDVWRNRLANMKLFTSRQFCALPGMAFDGDPGGFSSVGEVADYLESYAQGFDLNIRDATEVVSVTRHGENFMVATADGVEFTARSIVNATGSNQVCIVPEIANRLSDEVVQYTADTHEFDRVPEGCRVVVVGDGASGRQIAALLNGRGEKVTLSTGTSRGLPPNTVFGRDIFWWLKKLGILFADRNSIVAKILRKRNPVPCGEFNNKRLRKRGIRIRGATLSCSGNELRFECGHSEKADVVVWAVGYRDNVDWLKIDKCVAEGEFIQEYGVTPEPGLFVVGRKWQSCRASELIMGVERDVRMVVDKLSRYLEVGN</sequence>
<dbReference type="Gene3D" id="3.50.50.60">
    <property type="entry name" value="FAD/NAD(P)-binding domain"/>
    <property type="match status" value="1"/>
</dbReference>
<dbReference type="PRINTS" id="PR00368">
    <property type="entry name" value="FADPNR"/>
</dbReference>
<keyword evidence="1" id="KW-0560">Oxidoreductase</keyword>
<dbReference type="GO" id="GO:0004497">
    <property type="term" value="F:monooxygenase activity"/>
    <property type="evidence" value="ECO:0007669"/>
    <property type="project" value="TreeGrafter"/>
</dbReference>
<accession>A0A450UG02</accession>
<dbReference type="PRINTS" id="PR00411">
    <property type="entry name" value="PNDRDTASEI"/>
</dbReference>
<reference evidence="2" key="1">
    <citation type="submission" date="2019-02" db="EMBL/GenBank/DDBJ databases">
        <authorList>
            <person name="Gruber-Vodicka R. H."/>
            <person name="Seah K. B. B."/>
        </authorList>
    </citation>
    <scope>NUCLEOTIDE SEQUENCE</scope>
    <source>
        <strain evidence="2">BECK_M7</strain>
    </source>
</reference>
<dbReference type="InterPro" id="IPR050982">
    <property type="entry name" value="Auxin_biosynth/cation_transpt"/>
</dbReference>
<proteinExistence type="predicted"/>
<gene>
    <name evidence="2" type="ORF">BECKLFY1418B_GA0070995_10262</name>
</gene>